<sequence length="175" mass="19897">MKNKKQWQEKGEEGWAVSKQFIAALDYLQGKMSVLEEGLNGVDFAGVWRSLATSVDRLLFNGILMSNGKFHDGGVGRLGSDLAVLFGVFEAWCLRPEGFFPKVSEGLKLLKMKENQLKDSLEGGERWLKENGIRHLTVSEEEKIVKNRAYIQFPVLFFGAYHLWLIVLDQCQPFI</sequence>
<evidence type="ECO:0000313" key="3">
    <source>
        <dbReference type="Proteomes" id="UP000306102"/>
    </source>
</evidence>
<reference evidence="2 3" key="1">
    <citation type="journal article" date="2018" name="Proc. Natl. Acad. Sci. U.S.A.">
        <title>Draft genome sequence of Camellia sinensis var. sinensis provides insights into the evolution of the tea genome and tea quality.</title>
        <authorList>
            <person name="Wei C."/>
            <person name="Yang H."/>
            <person name="Wang S."/>
            <person name="Zhao J."/>
            <person name="Liu C."/>
            <person name="Gao L."/>
            <person name="Xia E."/>
            <person name="Lu Y."/>
            <person name="Tai Y."/>
            <person name="She G."/>
            <person name="Sun J."/>
            <person name="Cao H."/>
            <person name="Tong W."/>
            <person name="Gao Q."/>
            <person name="Li Y."/>
            <person name="Deng W."/>
            <person name="Jiang X."/>
            <person name="Wang W."/>
            <person name="Chen Q."/>
            <person name="Zhang S."/>
            <person name="Li H."/>
            <person name="Wu J."/>
            <person name="Wang P."/>
            <person name="Li P."/>
            <person name="Shi C."/>
            <person name="Zheng F."/>
            <person name="Jian J."/>
            <person name="Huang B."/>
            <person name="Shan D."/>
            <person name="Shi M."/>
            <person name="Fang C."/>
            <person name="Yue Y."/>
            <person name="Li F."/>
            <person name="Li D."/>
            <person name="Wei S."/>
            <person name="Han B."/>
            <person name="Jiang C."/>
            <person name="Yin Y."/>
            <person name="Xia T."/>
            <person name="Zhang Z."/>
            <person name="Bennetzen J.L."/>
            <person name="Zhao S."/>
            <person name="Wan X."/>
        </authorList>
    </citation>
    <scope>NUCLEOTIDE SEQUENCE [LARGE SCALE GENOMIC DNA]</scope>
    <source>
        <strain evidence="3">cv. Shuchazao</strain>
        <tissue evidence="2">Leaf</tissue>
    </source>
</reference>
<evidence type="ECO:0000313" key="2">
    <source>
        <dbReference type="EMBL" id="THF93886.1"/>
    </source>
</evidence>
<dbReference type="AlphaFoldDB" id="A0A4V3WIP2"/>
<dbReference type="STRING" id="542762.A0A4V3WIP2"/>
<feature type="transmembrane region" description="Helical" evidence="1">
    <location>
        <begin position="149"/>
        <end position="167"/>
    </location>
</feature>
<dbReference type="PANTHER" id="PTHR13520:SF1">
    <property type="entry name" value="RINT1-LIKE PROTEIN MAG2"/>
    <property type="match status" value="1"/>
</dbReference>
<keyword evidence="1" id="KW-0812">Transmembrane</keyword>
<keyword evidence="1" id="KW-0472">Membrane</keyword>
<dbReference type="GO" id="GO:0070939">
    <property type="term" value="C:Dsl1/NZR complex"/>
    <property type="evidence" value="ECO:0007669"/>
    <property type="project" value="InterPro"/>
</dbReference>
<evidence type="ECO:0000256" key="1">
    <source>
        <dbReference type="SAM" id="Phobius"/>
    </source>
</evidence>
<dbReference type="InterPro" id="IPR007528">
    <property type="entry name" value="RINT1_Tip20"/>
</dbReference>
<accession>A0A4V3WIP2</accession>
<dbReference type="EMBL" id="SDRB02013842">
    <property type="protein sequence ID" value="THF93886.1"/>
    <property type="molecule type" value="Genomic_DNA"/>
</dbReference>
<name>A0A4V3WIP2_CAMSN</name>
<proteinExistence type="predicted"/>
<organism evidence="2 3">
    <name type="scientific">Camellia sinensis var. sinensis</name>
    <name type="common">China tea</name>
    <dbReference type="NCBI Taxonomy" id="542762"/>
    <lineage>
        <taxon>Eukaryota</taxon>
        <taxon>Viridiplantae</taxon>
        <taxon>Streptophyta</taxon>
        <taxon>Embryophyta</taxon>
        <taxon>Tracheophyta</taxon>
        <taxon>Spermatophyta</taxon>
        <taxon>Magnoliopsida</taxon>
        <taxon>eudicotyledons</taxon>
        <taxon>Gunneridae</taxon>
        <taxon>Pentapetalae</taxon>
        <taxon>asterids</taxon>
        <taxon>Ericales</taxon>
        <taxon>Theaceae</taxon>
        <taxon>Camellia</taxon>
    </lineage>
</organism>
<dbReference type="Pfam" id="PF04437">
    <property type="entry name" value="RINT1_TIP1"/>
    <property type="match status" value="1"/>
</dbReference>
<gene>
    <name evidence="2" type="ORF">TEA_029811</name>
</gene>
<keyword evidence="3" id="KW-1185">Reference proteome</keyword>
<dbReference type="PANTHER" id="PTHR13520">
    <property type="entry name" value="RAD50-INTERACTING PROTEIN 1 RINT-1"/>
    <property type="match status" value="1"/>
</dbReference>
<dbReference type="PROSITE" id="PS51386">
    <property type="entry name" value="RINT1_TIP20"/>
    <property type="match status" value="1"/>
</dbReference>
<keyword evidence="1" id="KW-1133">Transmembrane helix</keyword>
<comment type="caution">
    <text evidence="2">The sequence shown here is derived from an EMBL/GenBank/DDBJ whole genome shotgun (WGS) entry which is preliminary data.</text>
</comment>
<dbReference type="GO" id="GO:0006888">
    <property type="term" value="P:endoplasmic reticulum to Golgi vesicle-mediated transport"/>
    <property type="evidence" value="ECO:0007669"/>
    <property type="project" value="InterPro"/>
</dbReference>
<dbReference type="GO" id="GO:0060628">
    <property type="term" value="P:regulation of ER to Golgi vesicle-mediated transport"/>
    <property type="evidence" value="ECO:0007669"/>
    <property type="project" value="TreeGrafter"/>
</dbReference>
<dbReference type="Proteomes" id="UP000306102">
    <property type="component" value="Unassembled WGS sequence"/>
</dbReference>
<dbReference type="GO" id="GO:0006890">
    <property type="term" value="P:retrograde vesicle-mediated transport, Golgi to endoplasmic reticulum"/>
    <property type="evidence" value="ECO:0007669"/>
    <property type="project" value="InterPro"/>
</dbReference>
<protein>
    <submittedName>
        <fullName evidence="2">Uncharacterized protein</fullName>
    </submittedName>
</protein>